<name>A0AAD4LAN8_9AGAM</name>
<feature type="compositionally biased region" description="Basic and acidic residues" evidence="1">
    <location>
        <begin position="147"/>
        <end position="174"/>
    </location>
</feature>
<comment type="caution">
    <text evidence="2">The sequence shown here is derived from an EMBL/GenBank/DDBJ whole genome shotgun (WGS) entry which is preliminary data.</text>
</comment>
<organism evidence="2 3">
    <name type="scientific">Lactarius akahatsu</name>
    <dbReference type="NCBI Taxonomy" id="416441"/>
    <lineage>
        <taxon>Eukaryota</taxon>
        <taxon>Fungi</taxon>
        <taxon>Dikarya</taxon>
        <taxon>Basidiomycota</taxon>
        <taxon>Agaricomycotina</taxon>
        <taxon>Agaricomycetes</taxon>
        <taxon>Russulales</taxon>
        <taxon>Russulaceae</taxon>
        <taxon>Lactarius</taxon>
    </lineage>
</organism>
<accession>A0AAD4LAN8</accession>
<feature type="compositionally biased region" description="Basic and acidic residues" evidence="1">
    <location>
        <begin position="42"/>
        <end position="52"/>
    </location>
</feature>
<dbReference type="EMBL" id="JAKELL010000051">
    <property type="protein sequence ID" value="KAH8986860.1"/>
    <property type="molecule type" value="Genomic_DNA"/>
</dbReference>
<dbReference type="Proteomes" id="UP001201163">
    <property type="component" value="Unassembled WGS sequence"/>
</dbReference>
<keyword evidence="3" id="KW-1185">Reference proteome</keyword>
<gene>
    <name evidence="2" type="ORF">EDB92DRAFT_2105159</name>
</gene>
<evidence type="ECO:0000313" key="3">
    <source>
        <dbReference type="Proteomes" id="UP001201163"/>
    </source>
</evidence>
<sequence length="269" mass="29996">MGSSCNFPEGTQKHHTCNLGDATRGADTQNASGPAAQKRKRTGDPAREHCDPPLRFPIEQQWSCGSVEAPQQGYHHRARPEVWTTQAVDVQRDEGGELRREAVPDAFPTGRSGARFLTPGEGEVCVGARGQRAPEELKTGKGSGVPQDERLDGDRRLEDQVSQEERAEAGKVQRSEGQPCRGADRVVRKVWNEGGWMGGWFKMRRLRRERCQVGWRTDAEACGESIEDGCLESETDHRRRDKAIIIDWAECQVDGLEPGQQVNERKRIG</sequence>
<reference evidence="2" key="1">
    <citation type="submission" date="2022-01" db="EMBL/GenBank/DDBJ databases">
        <title>Comparative genomics reveals a dynamic genome evolution in the ectomycorrhizal milk-cap (Lactarius) mushrooms.</title>
        <authorList>
            <consortium name="DOE Joint Genome Institute"/>
            <person name="Lebreton A."/>
            <person name="Tang N."/>
            <person name="Kuo A."/>
            <person name="LaButti K."/>
            <person name="Drula E."/>
            <person name="Barry K."/>
            <person name="Clum A."/>
            <person name="Lipzen A."/>
            <person name="Mousain D."/>
            <person name="Ng V."/>
            <person name="Wang R."/>
            <person name="Wang X."/>
            <person name="Dai Y."/>
            <person name="Henrissat B."/>
            <person name="Grigoriev I.V."/>
            <person name="Guerin-Laguette A."/>
            <person name="Yu F."/>
            <person name="Martin F.M."/>
        </authorList>
    </citation>
    <scope>NUCLEOTIDE SEQUENCE</scope>
    <source>
        <strain evidence="2">QP</strain>
    </source>
</reference>
<evidence type="ECO:0000256" key="1">
    <source>
        <dbReference type="SAM" id="MobiDB-lite"/>
    </source>
</evidence>
<proteinExistence type="predicted"/>
<evidence type="ECO:0000313" key="2">
    <source>
        <dbReference type="EMBL" id="KAH8986860.1"/>
    </source>
</evidence>
<protein>
    <submittedName>
        <fullName evidence="2">Uncharacterized protein</fullName>
    </submittedName>
</protein>
<feature type="region of interest" description="Disordered" evidence="1">
    <location>
        <begin position="129"/>
        <end position="179"/>
    </location>
</feature>
<dbReference type="AlphaFoldDB" id="A0AAD4LAN8"/>
<feature type="region of interest" description="Disordered" evidence="1">
    <location>
        <begin position="1"/>
        <end position="53"/>
    </location>
</feature>